<dbReference type="AlphaFoldDB" id="A0AAN8XNW5"/>
<evidence type="ECO:0000256" key="6">
    <source>
        <dbReference type="ARBA" id="ARBA00023034"/>
    </source>
</evidence>
<keyword evidence="11" id="KW-1185">Reference proteome</keyword>
<feature type="region of interest" description="Disordered" evidence="9">
    <location>
        <begin position="136"/>
        <end position="181"/>
    </location>
</feature>
<evidence type="ECO:0000256" key="9">
    <source>
        <dbReference type="SAM" id="MobiDB-lite"/>
    </source>
</evidence>
<evidence type="ECO:0008006" key="12">
    <source>
        <dbReference type="Google" id="ProtNLM"/>
    </source>
</evidence>
<evidence type="ECO:0000256" key="8">
    <source>
        <dbReference type="ARBA" id="ARBA00023180"/>
    </source>
</evidence>
<protein>
    <recommendedName>
        <fullName evidence="12">Heparan sulfate 2-O-sulfotransferase pipe</fullName>
    </recommendedName>
</protein>
<comment type="caution">
    <text evidence="10">The sequence shown here is derived from an EMBL/GenBank/DDBJ whole genome shotgun (WGS) entry which is preliminary data.</text>
</comment>
<keyword evidence="8" id="KW-0325">Glycoprotein</keyword>
<dbReference type="GO" id="GO:0000139">
    <property type="term" value="C:Golgi membrane"/>
    <property type="evidence" value="ECO:0007669"/>
    <property type="project" value="UniProtKB-SubCell"/>
</dbReference>
<evidence type="ECO:0000256" key="3">
    <source>
        <dbReference type="ARBA" id="ARBA00022692"/>
    </source>
</evidence>
<keyword evidence="2" id="KW-0808">Transferase</keyword>
<proteinExistence type="predicted"/>
<keyword evidence="3" id="KW-0812">Transmembrane</keyword>
<comment type="subcellular location">
    <subcellularLocation>
        <location evidence="1">Golgi apparatus membrane</location>
        <topology evidence="1">Single-pass type II membrane protein</topology>
    </subcellularLocation>
</comment>
<sequence>MASKNNFNKVLNRTIYPRKRPTNEQVNIVKKLMEYKKRPYHFWSCHTYFFDDVRNYSGNVAWMNIVRDPVDRFISNFYFDRIKTSDHWFTKKRNQCKEKKIRMAKAEIQHLPTQEMSDEAKHRRILELEEQVRRLQARADATPSRRNLADADSETDASNIDEQPAAPNPVVTQGTQQAQPPPCALVVKTPRVKNSLLYLDGANVKDHECPSIIPATDFLKYLGLRMRSDECSNREYYKTLKELFLRYFLVSRSVTGALSENAHYKRCKLPDPTKKTAIRRFYSKRRRKTRSFLAFCHEVLQDHLLKIAKYL</sequence>
<organism evidence="10 11">
    <name type="scientific">Halocaridina rubra</name>
    <name type="common">Hawaiian red shrimp</name>
    <dbReference type="NCBI Taxonomy" id="373956"/>
    <lineage>
        <taxon>Eukaryota</taxon>
        <taxon>Metazoa</taxon>
        <taxon>Ecdysozoa</taxon>
        <taxon>Arthropoda</taxon>
        <taxon>Crustacea</taxon>
        <taxon>Multicrustacea</taxon>
        <taxon>Malacostraca</taxon>
        <taxon>Eumalacostraca</taxon>
        <taxon>Eucarida</taxon>
        <taxon>Decapoda</taxon>
        <taxon>Pleocyemata</taxon>
        <taxon>Caridea</taxon>
        <taxon>Atyoidea</taxon>
        <taxon>Atyidae</taxon>
        <taxon>Halocaridina</taxon>
    </lineage>
</organism>
<keyword evidence="7" id="KW-0472">Membrane</keyword>
<name>A0AAN8XNW5_HALRR</name>
<dbReference type="PANTHER" id="PTHR12129:SF15">
    <property type="entry name" value="URONYL 2-SULFOTRANSFERASE"/>
    <property type="match status" value="1"/>
</dbReference>
<keyword evidence="6" id="KW-0333">Golgi apparatus</keyword>
<evidence type="ECO:0000256" key="4">
    <source>
        <dbReference type="ARBA" id="ARBA00022968"/>
    </source>
</evidence>
<keyword evidence="4" id="KW-0735">Signal-anchor</keyword>
<evidence type="ECO:0000256" key="5">
    <source>
        <dbReference type="ARBA" id="ARBA00022989"/>
    </source>
</evidence>
<evidence type="ECO:0000256" key="7">
    <source>
        <dbReference type="ARBA" id="ARBA00023136"/>
    </source>
</evidence>
<dbReference type="PANTHER" id="PTHR12129">
    <property type="entry name" value="HEPARAN SULFATE 2-O-SULFOTRANSFERASE"/>
    <property type="match status" value="1"/>
</dbReference>
<evidence type="ECO:0000256" key="1">
    <source>
        <dbReference type="ARBA" id="ARBA00004323"/>
    </source>
</evidence>
<accession>A0AAN8XNW5</accession>
<dbReference type="EMBL" id="JAXCGZ010001924">
    <property type="protein sequence ID" value="KAK7085008.1"/>
    <property type="molecule type" value="Genomic_DNA"/>
</dbReference>
<keyword evidence="5" id="KW-1133">Transmembrane helix</keyword>
<dbReference type="Proteomes" id="UP001381693">
    <property type="component" value="Unassembled WGS sequence"/>
</dbReference>
<dbReference type="GO" id="GO:0008146">
    <property type="term" value="F:sulfotransferase activity"/>
    <property type="evidence" value="ECO:0007669"/>
    <property type="project" value="InterPro"/>
</dbReference>
<evidence type="ECO:0000313" key="11">
    <source>
        <dbReference type="Proteomes" id="UP001381693"/>
    </source>
</evidence>
<dbReference type="InterPro" id="IPR027417">
    <property type="entry name" value="P-loop_NTPase"/>
</dbReference>
<dbReference type="Gene3D" id="3.40.50.300">
    <property type="entry name" value="P-loop containing nucleotide triphosphate hydrolases"/>
    <property type="match status" value="1"/>
</dbReference>
<gene>
    <name evidence="10" type="ORF">SK128_013530</name>
</gene>
<evidence type="ECO:0000313" key="10">
    <source>
        <dbReference type="EMBL" id="KAK7085008.1"/>
    </source>
</evidence>
<reference evidence="10 11" key="1">
    <citation type="submission" date="2023-11" db="EMBL/GenBank/DDBJ databases">
        <title>Halocaridina rubra genome assembly.</title>
        <authorList>
            <person name="Smith C."/>
        </authorList>
    </citation>
    <scope>NUCLEOTIDE SEQUENCE [LARGE SCALE GENOMIC DNA]</scope>
    <source>
        <strain evidence="10">EP-1</strain>
        <tissue evidence="10">Whole</tissue>
    </source>
</reference>
<evidence type="ECO:0000256" key="2">
    <source>
        <dbReference type="ARBA" id="ARBA00022679"/>
    </source>
</evidence>
<dbReference type="InterPro" id="IPR007734">
    <property type="entry name" value="Heparan_SO4_2-O-STrfase"/>
</dbReference>